<dbReference type="EMBL" id="VJMI01021242">
    <property type="protein sequence ID" value="KAF0702208.1"/>
    <property type="molecule type" value="Genomic_DNA"/>
</dbReference>
<sequence length="309" mass="34242">MYATRGPASFISTVSLPPHAFDSLLVLFSGEYEEPSRRGKGGRPPRVVHAHAVLALMLPFYTAAVEQKTLQELFVLTPNTCARTLRKGEEALALSLAACPDAAIKWPSKATQERWAAMSNLREPLVHGVFSFVDGKNLRVQEPSSTDLQNAMYNGWLHSVFVTGVLCFGLDGTFVWGRQNCPGSWNDGEMGRRLQEILADPAKTDVGMKVASDSAFPVSGRCAGRIVIPLKKGDLERHPPACRLGLKVMSDCITSLRQAAEWSMGAVSKVYRQLLQPLPYNPSLRAMRLESMFKLYNYKPDKECLWIVK</sequence>
<evidence type="ECO:0000256" key="1">
    <source>
        <dbReference type="ARBA" id="ARBA00001968"/>
    </source>
</evidence>
<dbReference type="GO" id="GO:0046872">
    <property type="term" value="F:metal ion binding"/>
    <property type="evidence" value="ECO:0007669"/>
    <property type="project" value="UniProtKB-KW"/>
</dbReference>
<feature type="domain" description="DDE Tnp4" evidence="3">
    <location>
        <begin position="133"/>
        <end position="282"/>
    </location>
</feature>
<gene>
    <name evidence="4" type="ORF">AaE_016058</name>
</gene>
<dbReference type="AlphaFoldDB" id="A0A6A4YUE0"/>
<keyword evidence="2" id="KW-0479">Metal-binding</keyword>
<comment type="cofactor">
    <cofactor evidence="1">
        <name>a divalent metal cation</name>
        <dbReference type="ChEBI" id="CHEBI:60240"/>
    </cofactor>
</comment>
<comment type="caution">
    <text evidence="4">The sequence shown here is derived from an EMBL/GenBank/DDBJ whole genome shotgun (WGS) entry which is preliminary data.</text>
</comment>
<dbReference type="PANTHER" id="PTHR48471:SF1">
    <property type="entry name" value="DDE TNP4 DOMAIN-CONTAINING PROTEIN"/>
    <property type="match status" value="1"/>
</dbReference>
<proteinExistence type="predicted"/>
<dbReference type="InterPro" id="IPR027806">
    <property type="entry name" value="HARBI1_dom"/>
</dbReference>
<accession>A0A6A4YUE0</accession>
<organism evidence="4 5">
    <name type="scientific">Aphanomyces astaci</name>
    <name type="common">Crayfish plague agent</name>
    <dbReference type="NCBI Taxonomy" id="112090"/>
    <lineage>
        <taxon>Eukaryota</taxon>
        <taxon>Sar</taxon>
        <taxon>Stramenopiles</taxon>
        <taxon>Oomycota</taxon>
        <taxon>Saprolegniomycetes</taxon>
        <taxon>Saprolegniales</taxon>
        <taxon>Verrucalvaceae</taxon>
        <taxon>Aphanomyces</taxon>
    </lineage>
</organism>
<name>A0A6A4YUE0_APHAT</name>
<dbReference type="Proteomes" id="UP000469452">
    <property type="component" value="Unassembled WGS sequence"/>
</dbReference>
<dbReference type="Pfam" id="PF13359">
    <property type="entry name" value="DDE_Tnp_4"/>
    <property type="match status" value="1"/>
</dbReference>
<evidence type="ECO:0000313" key="4">
    <source>
        <dbReference type="EMBL" id="KAF0702208.1"/>
    </source>
</evidence>
<evidence type="ECO:0000259" key="3">
    <source>
        <dbReference type="Pfam" id="PF13359"/>
    </source>
</evidence>
<protein>
    <recommendedName>
        <fullName evidence="3">DDE Tnp4 domain-containing protein</fullName>
    </recommendedName>
</protein>
<dbReference type="VEuPathDB" id="FungiDB:H257_00261"/>
<evidence type="ECO:0000256" key="2">
    <source>
        <dbReference type="ARBA" id="ARBA00022723"/>
    </source>
</evidence>
<reference evidence="4 5" key="1">
    <citation type="submission" date="2019-06" db="EMBL/GenBank/DDBJ databases">
        <title>Genomics analysis of Aphanomyces spp. identifies a new class of oomycete effector associated with host adaptation.</title>
        <authorList>
            <person name="Gaulin E."/>
        </authorList>
    </citation>
    <scope>NUCLEOTIDE SEQUENCE [LARGE SCALE GENOMIC DNA]</scope>
    <source>
        <strain evidence="4 5">E</strain>
    </source>
</reference>
<evidence type="ECO:0000313" key="5">
    <source>
        <dbReference type="Proteomes" id="UP000469452"/>
    </source>
</evidence>
<dbReference type="PANTHER" id="PTHR48471">
    <property type="entry name" value="DDE TNP4 DOMAIN-CONTAINING PROTEIN"/>
    <property type="match status" value="1"/>
</dbReference>